<dbReference type="InParanoid" id="A0A804JFR7"/>
<reference evidence="2" key="2">
    <citation type="submission" date="2021-05" db="UniProtKB">
        <authorList>
            <consortium name="EnsemblPlants"/>
        </authorList>
    </citation>
    <scope>IDENTIFICATION</scope>
    <source>
        <strain evidence="2">subsp. malaccensis</strain>
    </source>
</reference>
<organism evidence="2 3">
    <name type="scientific">Musa acuminata subsp. malaccensis</name>
    <name type="common">Wild banana</name>
    <name type="synonym">Musa malaccensis</name>
    <dbReference type="NCBI Taxonomy" id="214687"/>
    <lineage>
        <taxon>Eukaryota</taxon>
        <taxon>Viridiplantae</taxon>
        <taxon>Streptophyta</taxon>
        <taxon>Embryophyta</taxon>
        <taxon>Tracheophyta</taxon>
        <taxon>Spermatophyta</taxon>
        <taxon>Magnoliopsida</taxon>
        <taxon>Liliopsida</taxon>
        <taxon>Zingiberales</taxon>
        <taxon>Musaceae</taxon>
        <taxon>Musa</taxon>
    </lineage>
</organism>
<sequence>MLSEVYLENNWKTNRHHIEDAAPLEDWSFAHLGGFQHQLSIIWIYRSSRSMVPVPGITDSNLNSDEKINHTRYKDRYHVIQRRMRSEACIVHHGMRLYMSIYFGSSLCKFLL</sequence>
<name>A0A804JFR7_MUSAM</name>
<evidence type="ECO:0000313" key="3">
    <source>
        <dbReference type="Proteomes" id="UP000012960"/>
    </source>
</evidence>
<evidence type="ECO:0000313" key="1">
    <source>
        <dbReference type="EMBL" id="CAG1846125.1"/>
    </source>
</evidence>
<reference evidence="1" key="1">
    <citation type="submission" date="2021-03" db="EMBL/GenBank/DDBJ databases">
        <authorList>
            <consortium name="Genoscope - CEA"/>
            <person name="William W."/>
        </authorList>
    </citation>
    <scope>NUCLEOTIDE SEQUENCE</scope>
    <source>
        <strain evidence="1">Doubled-haploid Pahang</strain>
    </source>
</reference>
<evidence type="ECO:0000313" key="2">
    <source>
        <dbReference type="EnsemblPlants" id="Ma06_p13210.1"/>
    </source>
</evidence>
<dbReference type="EMBL" id="HG996471">
    <property type="protein sequence ID" value="CAG1846125.1"/>
    <property type="molecule type" value="Genomic_DNA"/>
</dbReference>
<dbReference type="Gramene" id="Ma06_t13210.1">
    <property type="protein sequence ID" value="Ma06_p13210.1"/>
    <property type="gene ID" value="Ma06_g13210"/>
</dbReference>
<gene>
    <name evidence="1" type="ORF">GSMUA_159200.1</name>
</gene>
<accession>A0A804JFR7</accession>
<dbReference type="AlphaFoldDB" id="A0A804JFR7"/>
<proteinExistence type="predicted"/>
<dbReference type="Proteomes" id="UP000012960">
    <property type="component" value="Unplaced"/>
</dbReference>
<dbReference type="EnsemblPlants" id="Ma06_t13210.1">
    <property type="protein sequence ID" value="Ma06_p13210.1"/>
    <property type="gene ID" value="Ma06_g13210"/>
</dbReference>
<keyword evidence="3" id="KW-1185">Reference proteome</keyword>
<protein>
    <submittedName>
        <fullName evidence="1">(wild Malaysian banana) hypothetical protein</fullName>
    </submittedName>
</protein>